<dbReference type="EMBL" id="AHHH01000182">
    <property type="protein sequence ID" value="ESU40708.1"/>
    <property type="molecule type" value="Genomic_DNA"/>
</dbReference>
<name>V6TP23_GIAIN</name>
<sequence length="133" mass="14022">VQILVSTCKVPKDSANDGRHLSCSLTNRCDLHSLAAELSITCPGFEAHPYTLSLSEQNLHTPTQNGVYISTDILDSRSLSIAGGASSSVSAVDRGLREVASTGLFSDLCGTTAILGCVRLHHLVVVVPQRCTS</sequence>
<feature type="non-terminal residue" evidence="1">
    <location>
        <position position="1"/>
    </location>
</feature>
<accession>V6TP23</accession>
<evidence type="ECO:0000313" key="2">
    <source>
        <dbReference type="Proteomes" id="UP000018040"/>
    </source>
</evidence>
<dbReference type="Proteomes" id="UP000018040">
    <property type="component" value="Unassembled WGS sequence"/>
</dbReference>
<proteinExistence type="predicted"/>
<organism evidence="1 2">
    <name type="scientific">Giardia intestinalis</name>
    <name type="common">Giardia lamblia</name>
    <dbReference type="NCBI Taxonomy" id="5741"/>
    <lineage>
        <taxon>Eukaryota</taxon>
        <taxon>Metamonada</taxon>
        <taxon>Diplomonadida</taxon>
        <taxon>Hexamitidae</taxon>
        <taxon>Giardiinae</taxon>
        <taxon>Giardia</taxon>
    </lineage>
</organism>
<comment type="caution">
    <text evidence="1">The sequence shown here is derived from an EMBL/GenBank/DDBJ whole genome shotgun (WGS) entry which is preliminary data.</text>
</comment>
<protein>
    <submittedName>
        <fullName evidence="1">Clathrin heavy chain</fullName>
    </submittedName>
</protein>
<dbReference type="VEuPathDB" id="GiardiaDB:QR46_4755"/>
<reference evidence="1 2" key="2">
    <citation type="journal article" date="2013" name="Genome Biol. Evol.">
        <title>Genome sequencing of Giardia lamblia genotypes A2 and B isolates (DH and GS) and comparative analysis with the genomes of genotypes A1 and E (WB and Pig).</title>
        <authorList>
            <person name="Adam R.D."/>
            <person name="Dahlstrom E.W."/>
            <person name="Martens C.A."/>
            <person name="Bruno D.P."/>
            <person name="Barbian K.D."/>
            <person name="Ricklefs S.M."/>
            <person name="Hernandez M.M."/>
            <person name="Narla N.P."/>
            <person name="Patel R.B."/>
            <person name="Porcella S.F."/>
            <person name="Nash T.E."/>
        </authorList>
    </citation>
    <scope>NUCLEOTIDE SEQUENCE [LARGE SCALE GENOMIC DNA]</scope>
    <source>
        <strain evidence="1 2">GS</strain>
    </source>
</reference>
<dbReference type="AlphaFoldDB" id="V6TP23"/>
<evidence type="ECO:0000313" key="1">
    <source>
        <dbReference type="EMBL" id="ESU40708.1"/>
    </source>
</evidence>
<gene>
    <name evidence="1" type="ORF">GSB_154781</name>
</gene>
<reference evidence="2" key="1">
    <citation type="submission" date="2012-02" db="EMBL/GenBank/DDBJ databases">
        <title>Genome sequencing of Giardia lamblia Genotypes A2 and B isolates (DH and GS) and comparative analysis with the genomes of Genotypes A1 and E (WB and Pig).</title>
        <authorList>
            <person name="Adam R."/>
            <person name="Dahlstrom E."/>
            <person name="Martens C."/>
            <person name="Bruno D."/>
            <person name="Barbian K."/>
            <person name="Porcella S.F."/>
            <person name="Nash T."/>
        </authorList>
    </citation>
    <scope>NUCLEOTIDE SEQUENCE</scope>
    <source>
        <strain evidence="2">GS</strain>
    </source>
</reference>